<comment type="function">
    <text evidence="13">Plays a critical role in the incorporation of lipoproteins in the outer membrane after they are released by the LolA protein.</text>
</comment>
<evidence type="ECO:0000256" key="5">
    <source>
        <dbReference type="ARBA" id="ARBA00022448"/>
    </source>
</evidence>
<dbReference type="NCBIfam" id="TIGR00548">
    <property type="entry name" value="lolB"/>
    <property type="match status" value="1"/>
</dbReference>
<dbReference type="PROSITE" id="PS51257">
    <property type="entry name" value="PROKAR_LIPOPROTEIN"/>
    <property type="match status" value="1"/>
</dbReference>
<keyword evidence="16" id="KW-1185">Reference proteome</keyword>
<dbReference type="RefSeq" id="WP_021707473.1">
    <property type="nucleotide sequence ID" value="NZ_BATJ01000033.1"/>
</dbReference>
<comment type="similarity">
    <text evidence="2 13">Belongs to the LolB family.</text>
</comment>
<name>U3A737_VIBPR</name>
<proteinExistence type="inferred from homology"/>
<feature type="signal peptide" evidence="14">
    <location>
        <begin position="1"/>
        <end position="18"/>
    </location>
</feature>
<keyword evidence="8 13" id="KW-0472">Membrane</keyword>
<dbReference type="HAMAP" id="MF_00233">
    <property type="entry name" value="LolB"/>
    <property type="match status" value="1"/>
</dbReference>
<comment type="subunit">
    <text evidence="3 13">Monomer.</text>
</comment>
<evidence type="ECO:0000256" key="4">
    <source>
        <dbReference type="ARBA" id="ARBA00016202"/>
    </source>
</evidence>
<keyword evidence="6 13" id="KW-0732">Signal</keyword>
<reference evidence="15 16" key="1">
    <citation type="submission" date="2013-09" db="EMBL/GenBank/DDBJ databases">
        <title>Whole genome shotgun sequence of Vibrio proteolyticus NBRC 13287.</title>
        <authorList>
            <person name="Isaki S."/>
            <person name="Hosoyama A."/>
            <person name="Numata M."/>
            <person name="Hashimoto M."/>
            <person name="Hosoyama Y."/>
            <person name="Tsuchikane K."/>
            <person name="Noguchi M."/>
            <person name="Hirakata S."/>
            <person name="Ichikawa N."/>
            <person name="Ohji S."/>
            <person name="Yamazoe A."/>
            <person name="Fujita N."/>
        </authorList>
    </citation>
    <scope>NUCLEOTIDE SEQUENCE [LARGE SCALE GENOMIC DNA]</scope>
    <source>
        <strain evidence="15 16">NBRC 13287</strain>
    </source>
</reference>
<evidence type="ECO:0000256" key="8">
    <source>
        <dbReference type="ARBA" id="ARBA00023136"/>
    </source>
</evidence>
<evidence type="ECO:0000256" key="14">
    <source>
        <dbReference type="SAM" id="SignalP"/>
    </source>
</evidence>
<keyword evidence="7 13" id="KW-0653">Protein transport</keyword>
<comment type="subcellular location">
    <subcellularLocation>
        <location evidence="1 13">Cell outer membrane</location>
        <topology evidence="1 13">Lipid-anchor</topology>
    </subcellularLocation>
</comment>
<evidence type="ECO:0000256" key="10">
    <source>
        <dbReference type="ARBA" id="ARBA00023186"/>
    </source>
</evidence>
<dbReference type="Gene3D" id="2.50.20.10">
    <property type="entry name" value="Lipoprotein localisation LolA/LolB/LppX"/>
    <property type="match status" value="1"/>
</dbReference>
<dbReference type="Pfam" id="PF03550">
    <property type="entry name" value="LolB"/>
    <property type="match status" value="1"/>
</dbReference>
<evidence type="ECO:0000256" key="13">
    <source>
        <dbReference type="HAMAP-Rule" id="MF_00233"/>
    </source>
</evidence>
<protein>
    <recommendedName>
        <fullName evidence="4 13">Outer-membrane lipoprotein LolB</fullName>
    </recommendedName>
</protein>
<accession>U3A737</accession>
<keyword evidence="11 13" id="KW-0998">Cell outer membrane</keyword>
<keyword evidence="5 13" id="KW-0813">Transport</keyword>
<evidence type="ECO:0000256" key="11">
    <source>
        <dbReference type="ARBA" id="ARBA00023237"/>
    </source>
</evidence>
<dbReference type="STRING" id="1219065.VPR01S_33_00080"/>
<evidence type="ECO:0000256" key="1">
    <source>
        <dbReference type="ARBA" id="ARBA00004459"/>
    </source>
</evidence>
<dbReference type="AlphaFoldDB" id="U3A737"/>
<evidence type="ECO:0000256" key="2">
    <source>
        <dbReference type="ARBA" id="ARBA00009696"/>
    </source>
</evidence>
<dbReference type="InterPro" id="IPR004565">
    <property type="entry name" value="OM_lipoprot_LolB"/>
</dbReference>
<sequence>MIKIRQLIPLLLATLLFAGCTSVPDSITSVEWQSHQQKLASIDNYLVTGKLGYISPEQRESLNFQWRHSAAQSQLRLTTFLGQTVLNLSISPQGARVETYDDQVFTDPSADALVYRLTGLVIPVEQLQNWLLGNPTNADHYLLNDTNTLASLEKQVSWQNWHLDYLSYRDEPLSQQIVPLPSKMKLKQGDTTLNIVVSKWVLNQ</sequence>
<dbReference type="Proteomes" id="UP000016570">
    <property type="component" value="Unassembled WGS sequence"/>
</dbReference>
<evidence type="ECO:0000313" key="16">
    <source>
        <dbReference type="Proteomes" id="UP000016570"/>
    </source>
</evidence>
<evidence type="ECO:0000256" key="9">
    <source>
        <dbReference type="ARBA" id="ARBA00023139"/>
    </source>
</evidence>
<dbReference type="CDD" id="cd16326">
    <property type="entry name" value="LolB"/>
    <property type="match status" value="1"/>
</dbReference>
<evidence type="ECO:0000256" key="7">
    <source>
        <dbReference type="ARBA" id="ARBA00022927"/>
    </source>
</evidence>
<dbReference type="GO" id="GO:0015031">
    <property type="term" value="P:protein transport"/>
    <property type="evidence" value="ECO:0007669"/>
    <property type="project" value="UniProtKB-KW"/>
</dbReference>
<gene>
    <name evidence="13 15" type="primary">lolB</name>
    <name evidence="15" type="ORF">VPR01S_33_00080</name>
</gene>
<dbReference type="GO" id="GO:0009279">
    <property type="term" value="C:cell outer membrane"/>
    <property type="evidence" value="ECO:0007669"/>
    <property type="project" value="UniProtKB-SubCell"/>
</dbReference>
<comment type="caution">
    <text evidence="15">The sequence shown here is derived from an EMBL/GenBank/DDBJ whole genome shotgun (WGS) entry which is preliminary data.</text>
</comment>
<evidence type="ECO:0000256" key="3">
    <source>
        <dbReference type="ARBA" id="ARBA00011245"/>
    </source>
</evidence>
<dbReference type="eggNOG" id="COG3017">
    <property type="taxonomic scope" value="Bacteria"/>
</dbReference>
<evidence type="ECO:0000256" key="12">
    <source>
        <dbReference type="ARBA" id="ARBA00023288"/>
    </source>
</evidence>
<keyword evidence="12 13" id="KW-0449">Lipoprotein</keyword>
<dbReference type="SUPFAM" id="SSF89392">
    <property type="entry name" value="Prokaryotic lipoproteins and lipoprotein localization factors"/>
    <property type="match status" value="1"/>
</dbReference>
<dbReference type="EMBL" id="BATJ01000033">
    <property type="protein sequence ID" value="GAD69510.1"/>
    <property type="molecule type" value="Genomic_DNA"/>
</dbReference>
<organism evidence="15 16">
    <name type="scientific">Vibrio proteolyticus NBRC 13287</name>
    <dbReference type="NCBI Taxonomy" id="1219065"/>
    <lineage>
        <taxon>Bacteria</taxon>
        <taxon>Pseudomonadati</taxon>
        <taxon>Pseudomonadota</taxon>
        <taxon>Gammaproteobacteria</taxon>
        <taxon>Vibrionales</taxon>
        <taxon>Vibrionaceae</taxon>
        <taxon>Vibrio</taxon>
    </lineage>
</organism>
<dbReference type="GO" id="GO:0044874">
    <property type="term" value="P:lipoprotein localization to outer membrane"/>
    <property type="evidence" value="ECO:0007669"/>
    <property type="project" value="UniProtKB-UniRule"/>
</dbReference>
<keyword evidence="9 13" id="KW-0564">Palmitate</keyword>
<dbReference type="InterPro" id="IPR029046">
    <property type="entry name" value="LolA/LolB/LppX"/>
</dbReference>
<evidence type="ECO:0000313" key="15">
    <source>
        <dbReference type="EMBL" id="GAD69510.1"/>
    </source>
</evidence>
<keyword evidence="10 13" id="KW-0143">Chaperone</keyword>
<feature type="chain" id="PRO_5008976249" description="Outer-membrane lipoprotein LolB" evidence="14">
    <location>
        <begin position="19"/>
        <end position="204"/>
    </location>
</feature>
<evidence type="ECO:0000256" key="6">
    <source>
        <dbReference type="ARBA" id="ARBA00022729"/>
    </source>
</evidence>